<feature type="signal peptide" evidence="1">
    <location>
        <begin position="1"/>
        <end position="18"/>
    </location>
</feature>
<reference evidence="3" key="1">
    <citation type="journal article" date="2019" name="Int. J. Syst. Evol. Microbiol.">
        <title>The Global Catalogue of Microorganisms (GCM) 10K type strain sequencing project: providing services to taxonomists for standard genome sequencing and annotation.</title>
        <authorList>
            <consortium name="The Broad Institute Genomics Platform"/>
            <consortium name="The Broad Institute Genome Sequencing Center for Infectious Disease"/>
            <person name="Wu L."/>
            <person name="Ma J."/>
        </authorList>
    </citation>
    <scope>NUCLEOTIDE SEQUENCE [LARGE SCALE GENOMIC DNA]</scope>
    <source>
        <strain evidence="3">KCTC 52127</strain>
    </source>
</reference>
<comment type="caution">
    <text evidence="2">The sequence shown here is derived from an EMBL/GenBank/DDBJ whole genome shotgun (WGS) entry which is preliminary data.</text>
</comment>
<evidence type="ECO:0000256" key="1">
    <source>
        <dbReference type="SAM" id="SignalP"/>
    </source>
</evidence>
<dbReference type="EMBL" id="JBHULH010000012">
    <property type="protein sequence ID" value="MFD2568724.1"/>
    <property type="molecule type" value="Genomic_DNA"/>
</dbReference>
<name>A0ABW5LXM1_9FLAO</name>
<feature type="chain" id="PRO_5046519578" description="DUF4412 domain-containing protein" evidence="1">
    <location>
        <begin position="19"/>
        <end position="260"/>
    </location>
</feature>
<gene>
    <name evidence="2" type="ORF">ACFSRZ_15215</name>
</gene>
<sequence length="260" mass="29995">MRKIALILFLGLSIPSFASDCGISGMNFYPLHKEISLNSSFIIQGYNLSQKTVNGFKNRNVYLISSQGDSVRLSLLQILNSEMSLTQALFKPERELKPNSTYFLRYQNQTKSETREMRIWRPKKKKHEMIYWKTSNTKRLSPLDSNLEISFLKTKVIEYGCGPEANAIFSVQNKSQSEIWFKTEVLDTKTGKIKVFYTFDRKGKLNVGHGMCAGAFSFNSKTKYKVRFTPLNTDGKELPTTNWYVFNSPYDNAKNLFGRY</sequence>
<protein>
    <recommendedName>
        <fullName evidence="4">DUF4412 domain-containing protein</fullName>
    </recommendedName>
</protein>
<evidence type="ECO:0000313" key="2">
    <source>
        <dbReference type="EMBL" id="MFD2568724.1"/>
    </source>
</evidence>
<proteinExistence type="predicted"/>
<evidence type="ECO:0000313" key="3">
    <source>
        <dbReference type="Proteomes" id="UP001597508"/>
    </source>
</evidence>
<organism evidence="2 3">
    <name type="scientific">Pseudotenacibaculum haliotis</name>
    <dbReference type="NCBI Taxonomy" id="1862138"/>
    <lineage>
        <taxon>Bacteria</taxon>
        <taxon>Pseudomonadati</taxon>
        <taxon>Bacteroidota</taxon>
        <taxon>Flavobacteriia</taxon>
        <taxon>Flavobacteriales</taxon>
        <taxon>Flavobacteriaceae</taxon>
        <taxon>Pseudotenacibaculum</taxon>
    </lineage>
</organism>
<dbReference type="Proteomes" id="UP001597508">
    <property type="component" value="Unassembled WGS sequence"/>
</dbReference>
<accession>A0ABW5LXM1</accession>
<keyword evidence="1" id="KW-0732">Signal</keyword>
<keyword evidence="3" id="KW-1185">Reference proteome</keyword>
<dbReference type="RefSeq" id="WP_379667431.1">
    <property type="nucleotide sequence ID" value="NZ_JBHULH010000012.1"/>
</dbReference>
<evidence type="ECO:0008006" key="4">
    <source>
        <dbReference type="Google" id="ProtNLM"/>
    </source>
</evidence>